<dbReference type="Pfam" id="PF01765">
    <property type="entry name" value="RRF"/>
    <property type="match status" value="1"/>
</dbReference>
<evidence type="ECO:0000256" key="1">
    <source>
        <dbReference type="ARBA" id="ARBA00005912"/>
    </source>
</evidence>
<comment type="caution">
    <text evidence="6">The sequence shown here is derived from an EMBL/GenBank/DDBJ whole genome shotgun (WGS) entry which is preliminary data.</text>
</comment>
<dbReference type="GO" id="GO:0006412">
    <property type="term" value="P:translation"/>
    <property type="evidence" value="ECO:0007669"/>
    <property type="project" value="UniProtKB-KW"/>
</dbReference>
<dbReference type="InterPro" id="IPR023584">
    <property type="entry name" value="Ribosome_recyc_fac_dom"/>
</dbReference>
<dbReference type="PANTHER" id="PTHR20982">
    <property type="entry name" value="RIBOSOME RECYCLING FACTOR"/>
    <property type="match status" value="1"/>
</dbReference>
<organism evidence="6 7">
    <name type="scientific">Steinernema carpocapsae</name>
    <name type="common">Entomopathogenic nematode</name>
    <dbReference type="NCBI Taxonomy" id="34508"/>
    <lineage>
        <taxon>Eukaryota</taxon>
        <taxon>Metazoa</taxon>
        <taxon>Ecdysozoa</taxon>
        <taxon>Nematoda</taxon>
        <taxon>Chromadorea</taxon>
        <taxon>Rhabditida</taxon>
        <taxon>Tylenchina</taxon>
        <taxon>Panagrolaimomorpha</taxon>
        <taxon>Strongyloidoidea</taxon>
        <taxon>Steinernematidae</taxon>
        <taxon>Steinernema</taxon>
    </lineage>
</organism>
<dbReference type="Proteomes" id="UP000298663">
    <property type="component" value="Unassembled WGS sequence"/>
</dbReference>
<sequence>MASEADKSWFYLESAETCLTMLRVISRSRSLLSSVNRFQAPQAVPAAQLHLSPWLQKVRRNDKKKKVNVNGALNDAAHTNNEFVKAALKEMSSMEEVLCDELNKHFSLQVDLRVYEEIMVTLESGGEHPLNHLGRISLKNPHLVMVNLADNPAVIKDVRVAIQKSALNVNPQQEGVVMYLPVPRMTRERREQMAATAKSTILNDYKMALNDVYTKYDKKAGKAAKSTDEASKTRAVLLTAKRAMEAKGVALVETKRQNLLSEVA</sequence>
<evidence type="ECO:0000313" key="7">
    <source>
        <dbReference type="Proteomes" id="UP000298663"/>
    </source>
</evidence>
<dbReference type="FunFam" id="3.30.1360.40:FF:000001">
    <property type="entry name" value="Ribosome-recycling factor"/>
    <property type="match status" value="1"/>
</dbReference>
<dbReference type="InterPro" id="IPR036191">
    <property type="entry name" value="RRF_sf"/>
</dbReference>
<keyword evidence="7" id="KW-1185">Reference proteome</keyword>
<evidence type="ECO:0000259" key="5">
    <source>
        <dbReference type="Pfam" id="PF01765"/>
    </source>
</evidence>
<keyword evidence="3" id="KW-0648">Protein biosynthesis</keyword>
<dbReference type="PANTHER" id="PTHR20982:SF3">
    <property type="entry name" value="MITOCHONDRIAL RIBOSOME RECYCLING FACTOR PSEUDO 1"/>
    <property type="match status" value="1"/>
</dbReference>
<dbReference type="Gene3D" id="1.10.132.20">
    <property type="entry name" value="Ribosome-recycling factor"/>
    <property type="match status" value="1"/>
</dbReference>
<dbReference type="OrthoDB" id="407355at2759"/>
<reference evidence="6 7" key="1">
    <citation type="journal article" date="2015" name="Genome Biol.">
        <title>Comparative genomics of Steinernema reveals deeply conserved gene regulatory networks.</title>
        <authorList>
            <person name="Dillman A.R."/>
            <person name="Macchietto M."/>
            <person name="Porter C.F."/>
            <person name="Rogers A."/>
            <person name="Williams B."/>
            <person name="Antoshechkin I."/>
            <person name="Lee M.M."/>
            <person name="Goodwin Z."/>
            <person name="Lu X."/>
            <person name="Lewis E.E."/>
            <person name="Goodrich-Blair H."/>
            <person name="Stock S.P."/>
            <person name="Adams B.J."/>
            <person name="Sternberg P.W."/>
            <person name="Mortazavi A."/>
        </authorList>
    </citation>
    <scope>NUCLEOTIDE SEQUENCE [LARGE SCALE GENOMIC DNA]</scope>
    <source>
        <strain evidence="6 7">ALL</strain>
    </source>
</reference>
<evidence type="ECO:0000256" key="3">
    <source>
        <dbReference type="ARBA" id="ARBA00022917"/>
    </source>
</evidence>
<protein>
    <recommendedName>
        <fullName evidence="2">Ribosome-recycling factor, mitochondrial</fullName>
    </recommendedName>
    <alternativeName>
        <fullName evidence="4">Ribosome-releasing factor, mitochondrial</fullName>
    </alternativeName>
</protein>
<dbReference type="GO" id="GO:0043023">
    <property type="term" value="F:ribosomal large subunit binding"/>
    <property type="evidence" value="ECO:0007669"/>
    <property type="project" value="TreeGrafter"/>
</dbReference>
<evidence type="ECO:0000313" key="6">
    <source>
        <dbReference type="EMBL" id="TKR63513.1"/>
    </source>
</evidence>
<reference evidence="6 7" key="2">
    <citation type="journal article" date="2019" name="G3 (Bethesda)">
        <title>Hybrid Assembly of the Genome of the Entomopathogenic Nematode Steinernema carpocapsae Identifies the X-Chromosome.</title>
        <authorList>
            <person name="Serra L."/>
            <person name="Macchietto M."/>
            <person name="Macias-Munoz A."/>
            <person name="McGill C.J."/>
            <person name="Rodriguez I.M."/>
            <person name="Rodriguez B."/>
            <person name="Murad R."/>
            <person name="Mortazavi A."/>
        </authorList>
    </citation>
    <scope>NUCLEOTIDE SEQUENCE [LARGE SCALE GENOMIC DNA]</scope>
    <source>
        <strain evidence="6 7">ALL</strain>
    </source>
</reference>
<feature type="domain" description="Ribosome recycling factor" evidence="5">
    <location>
        <begin position="100"/>
        <end position="260"/>
    </location>
</feature>
<dbReference type="GO" id="GO:0005739">
    <property type="term" value="C:mitochondrion"/>
    <property type="evidence" value="ECO:0007669"/>
    <property type="project" value="TreeGrafter"/>
</dbReference>
<dbReference type="InterPro" id="IPR002661">
    <property type="entry name" value="Ribosome_recyc_fac"/>
</dbReference>
<dbReference type="SUPFAM" id="SSF55194">
    <property type="entry name" value="Ribosome recycling factor, RRF"/>
    <property type="match status" value="1"/>
</dbReference>
<comment type="similarity">
    <text evidence="1">Belongs to the RRF family.</text>
</comment>
<gene>
    <name evidence="6" type="ORF">L596_027331</name>
</gene>
<evidence type="ECO:0000256" key="2">
    <source>
        <dbReference type="ARBA" id="ARBA00020581"/>
    </source>
</evidence>
<name>A0A4U5M5E0_STECR</name>
<dbReference type="EMBL" id="AZBU02000010">
    <property type="protein sequence ID" value="TKR63513.1"/>
    <property type="molecule type" value="Genomic_DNA"/>
</dbReference>
<dbReference type="STRING" id="34508.A0A4U5M5E0"/>
<dbReference type="AlphaFoldDB" id="A0A4U5M5E0"/>
<proteinExistence type="inferred from homology"/>
<dbReference type="Gene3D" id="3.30.1360.40">
    <property type="match status" value="1"/>
</dbReference>
<evidence type="ECO:0000256" key="4">
    <source>
        <dbReference type="ARBA" id="ARBA00033107"/>
    </source>
</evidence>
<accession>A0A4U5M5E0</accession>